<proteinExistence type="predicted"/>
<feature type="compositionally biased region" description="Basic and acidic residues" evidence="1">
    <location>
        <begin position="1"/>
        <end position="12"/>
    </location>
</feature>
<reference evidence="2" key="1">
    <citation type="submission" date="2022-07" db="EMBL/GenBank/DDBJ databases">
        <title>Genome Sequence of Xylaria arbuscula.</title>
        <authorList>
            <person name="Buettner E."/>
        </authorList>
    </citation>
    <scope>NUCLEOTIDE SEQUENCE</scope>
    <source>
        <strain evidence="2">VT107</strain>
    </source>
</reference>
<gene>
    <name evidence="2" type="ORF">NPX13_g11151</name>
</gene>
<sequence>MTTEPPKSDGADKLSAPNGKPDAALETTQETKSETKPESNGGADDSPPNGQDLNMPPLDFKGELDTNNDLPSLQVLKAIENYTVFDHAGKTHPFKSLYSGHNVARRILVIFIRHFFCGVSC</sequence>
<organism evidence="2 3">
    <name type="scientific">Xylaria arbuscula</name>
    <dbReference type="NCBI Taxonomy" id="114810"/>
    <lineage>
        <taxon>Eukaryota</taxon>
        <taxon>Fungi</taxon>
        <taxon>Dikarya</taxon>
        <taxon>Ascomycota</taxon>
        <taxon>Pezizomycotina</taxon>
        <taxon>Sordariomycetes</taxon>
        <taxon>Xylariomycetidae</taxon>
        <taxon>Xylariales</taxon>
        <taxon>Xylariaceae</taxon>
        <taxon>Xylaria</taxon>
    </lineage>
</organism>
<protein>
    <submittedName>
        <fullName evidence="2">Uncharacterized protein</fullName>
    </submittedName>
</protein>
<dbReference type="AlphaFoldDB" id="A0A9W8TG49"/>
<evidence type="ECO:0000256" key="1">
    <source>
        <dbReference type="SAM" id="MobiDB-lite"/>
    </source>
</evidence>
<feature type="region of interest" description="Disordered" evidence="1">
    <location>
        <begin position="1"/>
        <end position="67"/>
    </location>
</feature>
<accession>A0A9W8TG49</accession>
<dbReference type="Proteomes" id="UP001148614">
    <property type="component" value="Unassembled WGS sequence"/>
</dbReference>
<evidence type="ECO:0000313" key="2">
    <source>
        <dbReference type="EMBL" id="KAJ3552300.1"/>
    </source>
</evidence>
<comment type="caution">
    <text evidence="2">The sequence shown here is derived from an EMBL/GenBank/DDBJ whole genome shotgun (WGS) entry which is preliminary data.</text>
</comment>
<dbReference type="VEuPathDB" id="FungiDB:F4678DRAFT_433335"/>
<name>A0A9W8TG49_9PEZI</name>
<keyword evidence="3" id="KW-1185">Reference proteome</keyword>
<evidence type="ECO:0000313" key="3">
    <source>
        <dbReference type="Proteomes" id="UP001148614"/>
    </source>
</evidence>
<dbReference type="EMBL" id="JANPWZ010003517">
    <property type="protein sequence ID" value="KAJ3552300.1"/>
    <property type="molecule type" value="Genomic_DNA"/>
</dbReference>